<dbReference type="SUPFAM" id="SSF56731">
    <property type="entry name" value="DNA primase core"/>
    <property type="match status" value="1"/>
</dbReference>
<comment type="domain">
    <text evidence="12">Contains an N-terminal zinc-binding domain, a central core domain that contains the primase activity, and a C-terminal DnaB-binding domain.</text>
</comment>
<dbReference type="Pfam" id="PF08275">
    <property type="entry name" value="DNAG_N"/>
    <property type="match status" value="1"/>
</dbReference>
<evidence type="ECO:0000256" key="2">
    <source>
        <dbReference type="ARBA" id="ARBA00022515"/>
    </source>
</evidence>
<evidence type="ECO:0000256" key="14">
    <source>
        <dbReference type="PIRSR" id="PIRSR002811-1"/>
    </source>
</evidence>
<dbReference type="InterPro" id="IPR037068">
    <property type="entry name" value="DNA_primase_core_N_sf"/>
</dbReference>
<dbReference type="Gene3D" id="3.90.580.10">
    <property type="entry name" value="Zinc finger, CHC2-type domain"/>
    <property type="match status" value="1"/>
</dbReference>
<dbReference type="GO" id="GO:1990077">
    <property type="term" value="C:primosome complex"/>
    <property type="evidence" value="ECO:0007669"/>
    <property type="project" value="UniProtKB-KW"/>
</dbReference>
<keyword evidence="1 12" id="KW-0240">DNA-directed RNA polymerase</keyword>
<sequence>MKRIPEEKIETIRSQTDIVGLIGEYVQLTKRGRNWFGLCPFHDENSPSFSVSEDKQMFHCFGCGAGGNAITFVMDVENLSFVEAVAKLGARSGVEVEVGDMAGSEKQLPSGHRRLLEAHRYAEEFYRHLLLNTVEGEEALNYLYGRGFTRDTIEKFGIGWSLGNRESLVTLLKRKGFSDEELSESGLAIIPDNGSGAFDRFRNRVMFPLHDTNGKTVGFSGRVIQKAGNEPKYLNSPETPIFNKSEILYNYHNARLAARKSGNVILFEGFMDVISADEAGIQSGVALMGTAMSDKHLSLLGRVTNEVIICTDGDNAGWEAARRFSRMFPTNRLDAKVAIVPEGLDPDDYLKKYGGEAFRDRIIGQPHTLLSFAMMYAKREKNLKNENDLLQYIHEVLKELAGKTTPVERDIYLKQLSEETGVSVDALTSQFRKSEARHTRKERHAPSEEIGRPAESARPQGKPRKSPVARAERIMLYHMLRDGTLFARFRDSDEGSPFFHDEYTAIFVRLAGFYEEYGEPDVHRFCETLDDPELRKIVMETAIAGSSGEHAEEEIRDSIRHIRKYRIEMSISDKLQQSREAEKMSDLSRALQLSSEIIALRKSLSAL</sequence>
<feature type="region of interest" description="Disordered" evidence="15">
    <location>
        <begin position="429"/>
        <end position="468"/>
    </location>
</feature>
<dbReference type="AlphaFoldDB" id="A0A1H6WXI1"/>
<dbReference type="InterPro" id="IPR006295">
    <property type="entry name" value="DNA_primase_DnaG"/>
</dbReference>
<dbReference type="InterPro" id="IPR002694">
    <property type="entry name" value="Znf_CHC2"/>
</dbReference>
<dbReference type="GO" id="GO:0006269">
    <property type="term" value="P:DNA replication, synthesis of primer"/>
    <property type="evidence" value="ECO:0007669"/>
    <property type="project" value="UniProtKB-UniRule"/>
</dbReference>
<comment type="similarity">
    <text evidence="12 13">Belongs to the DnaG primase family.</text>
</comment>
<dbReference type="Gene3D" id="3.40.1360.10">
    <property type="match status" value="1"/>
</dbReference>
<dbReference type="InterPro" id="IPR019475">
    <property type="entry name" value="DNA_primase_DnaB-bd"/>
</dbReference>
<dbReference type="Pfam" id="PF10410">
    <property type="entry name" value="DnaB_bind"/>
    <property type="match status" value="1"/>
</dbReference>
<gene>
    <name evidence="12" type="primary">dnaG</name>
    <name evidence="17" type="ORF">SAMN04488127_1291</name>
</gene>
<keyword evidence="8 12" id="KW-0862">Zinc</keyword>
<dbReference type="SMART" id="SM00493">
    <property type="entry name" value="TOPRIM"/>
    <property type="match status" value="1"/>
</dbReference>
<dbReference type="InterPro" id="IPR016136">
    <property type="entry name" value="DNA_helicase_N/primase_C"/>
</dbReference>
<dbReference type="FunFam" id="3.90.580.10:FF:000001">
    <property type="entry name" value="DNA primase"/>
    <property type="match status" value="1"/>
</dbReference>
<dbReference type="NCBIfam" id="TIGR01391">
    <property type="entry name" value="dnaG"/>
    <property type="match status" value="1"/>
</dbReference>
<dbReference type="EC" id="2.7.7.101" evidence="12"/>
<comment type="catalytic activity">
    <reaction evidence="12">
        <text>ssDNA + n NTP = ssDNA/pppN(pN)n-1 hybrid + (n-1) diphosphate.</text>
        <dbReference type="EC" id="2.7.7.101"/>
    </reaction>
</comment>
<keyword evidence="7 12" id="KW-0863">Zinc-finger</keyword>
<dbReference type="PANTHER" id="PTHR30313:SF2">
    <property type="entry name" value="DNA PRIMASE"/>
    <property type="match status" value="1"/>
</dbReference>
<dbReference type="InterPro" id="IPR036977">
    <property type="entry name" value="DNA_primase_Znf_CHC2"/>
</dbReference>
<keyword evidence="11 12" id="KW-0804">Transcription</keyword>
<dbReference type="Pfam" id="PF01807">
    <property type="entry name" value="Zn_ribbon_DnaG"/>
    <property type="match status" value="1"/>
</dbReference>
<dbReference type="InterPro" id="IPR013264">
    <property type="entry name" value="DNAG_N"/>
</dbReference>
<evidence type="ECO:0000259" key="16">
    <source>
        <dbReference type="PROSITE" id="PS50880"/>
    </source>
</evidence>
<keyword evidence="9" id="KW-0460">Magnesium</keyword>
<dbReference type="GO" id="GO:0003677">
    <property type="term" value="F:DNA binding"/>
    <property type="evidence" value="ECO:0007669"/>
    <property type="project" value="UniProtKB-KW"/>
</dbReference>
<evidence type="ECO:0000313" key="17">
    <source>
        <dbReference type="EMBL" id="SEJ21621.1"/>
    </source>
</evidence>
<evidence type="ECO:0000256" key="6">
    <source>
        <dbReference type="ARBA" id="ARBA00022723"/>
    </source>
</evidence>
<evidence type="ECO:0000256" key="12">
    <source>
        <dbReference type="HAMAP-Rule" id="MF_00974"/>
    </source>
</evidence>
<proteinExistence type="inferred from homology"/>
<evidence type="ECO:0000256" key="4">
    <source>
        <dbReference type="ARBA" id="ARBA00022695"/>
    </source>
</evidence>
<dbReference type="CDD" id="cd03364">
    <property type="entry name" value="TOPRIM_DnaG_primases"/>
    <property type="match status" value="1"/>
</dbReference>
<comment type="subunit">
    <text evidence="12">Monomer. Interacts with DnaB.</text>
</comment>
<dbReference type="InterPro" id="IPR034151">
    <property type="entry name" value="TOPRIM_DnaG_bac"/>
</dbReference>
<dbReference type="GO" id="GO:0005737">
    <property type="term" value="C:cytoplasm"/>
    <property type="evidence" value="ECO:0007669"/>
    <property type="project" value="TreeGrafter"/>
</dbReference>
<dbReference type="RefSeq" id="WP_092051229.1">
    <property type="nucleotide sequence ID" value="NZ_FNZF01000002.1"/>
</dbReference>
<evidence type="ECO:0000256" key="5">
    <source>
        <dbReference type="ARBA" id="ARBA00022705"/>
    </source>
</evidence>
<protein>
    <recommendedName>
        <fullName evidence="12 13">DNA primase</fullName>
        <ecNumber evidence="12">2.7.7.101</ecNumber>
    </recommendedName>
</protein>
<dbReference type="InterPro" id="IPR006171">
    <property type="entry name" value="TOPRIM_dom"/>
</dbReference>
<reference evidence="18" key="1">
    <citation type="submission" date="2016-10" db="EMBL/GenBank/DDBJ databases">
        <authorList>
            <person name="Varghese N."/>
            <person name="Submissions S."/>
        </authorList>
    </citation>
    <scope>NUCLEOTIDE SEQUENCE [LARGE SCALE GENOMIC DNA]</scope>
    <source>
        <strain evidence="18">CGMCC 1.6763</strain>
    </source>
</reference>
<evidence type="ECO:0000256" key="9">
    <source>
        <dbReference type="ARBA" id="ARBA00022842"/>
    </source>
</evidence>
<evidence type="ECO:0000256" key="3">
    <source>
        <dbReference type="ARBA" id="ARBA00022679"/>
    </source>
</evidence>
<dbReference type="InterPro" id="IPR030846">
    <property type="entry name" value="DnaG_bac"/>
</dbReference>
<keyword evidence="6 12" id="KW-0479">Metal-binding</keyword>
<dbReference type="EMBL" id="FNZF01000002">
    <property type="protein sequence ID" value="SEJ21621.1"/>
    <property type="molecule type" value="Genomic_DNA"/>
</dbReference>
<dbReference type="SMART" id="SM00400">
    <property type="entry name" value="ZnF_CHCC"/>
    <property type="match status" value="1"/>
</dbReference>
<dbReference type="PROSITE" id="PS50880">
    <property type="entry name" value="TOPRIM"/>
    <property type="match status" value="1"/>
</dbReference>
<dbReference type="Proteomes" id="UP000199200">
    <property type="component" value="Unassembled WGS sequence"/>
</dbReference>
<feature type="domain" description="Toprim" evidence="16">
    <location>
        <begin position="262"/>
        <end position="345"/>
    </location>
</feature>
<feature type="zinc finger region" description="CHC2-type" evidence="12 14">
    <location>
        <begin position="39"/>
        <end position="63"/>
    </location>
</feature>
<keyword evidence="4 12" id="KW-0548">Nucleotidyltransferase</keyword>
<accession>A0A1H6WXI1</accession>
<dbReference type="InterPro" id="IPR050219">
    <property type="entry name" value="DnaG_primase"/>
</dbReference>
<dbReference type="OrthoDB" id="9803773at2"/>
<organism evidence="17 18">
    <name type="scientific">Bhargavaea ginsengi</name>
    <dbReference type="NCBI Taxonomy" id="426757"/>
    <lineage>
        <taxon>Bacteria</taxon>
        <taxon>Bacillati</taxon>
        <taxon>Bacillota</taxon>
        <taxon>Bacilli</taxon>
        <taxon>Bacillales</taxon>
        <taxon>Caryophanaceae</taxon>
        <taxon>Bhargavaea</taxon>
    </lineage>
</organism>
<evidence type="ECO:0000256" key="10">
    <source>
        <dbReference type="ARBA" id="ARBA00023125"/>
    </source>
</evidence>
<dbReference type="STRING" id="426757.SAMN04488127_1291"/>
<comment type="cofactor">
    <cofactor evidence="12 13 14">
        <name>Zn(2+)</name>
        <dbReference type="ChEBI" id="CHEBI:29105"/>
    </cofactor>
    <text evidence="12 13 14">Binds 1 zinc ion per monomer.</text>
</comment>
<name>A0A1H6WXI1_9BACL</name>
<keyword evidence="5 12" id="KW-0235">DNA replication</keyword>
<comment type="function">
    <text evidence="12 13">RNA polymerase that catalyzes the synthesis of short RNA molecules used as primers for DNA polymerase during DNA replication.</text>
</comment>
<keyword evidence="18" id="KW-1185">Reference proteome</keyword>
<dbReference type="GO" id="GO:0000428">
    <property type="term" value="C:DNA-directed RNA polymerase complex"/>
    <property type="evidence" value="ECO:0007669"/>
    <property type="project" value="UniProtKB-KW"/>
</dbReference>
<keyword evidence="10 12" id="KW-0238">DNA-binding</keyword>
<dbReference type="PANTHER" id="PTHR30313">
    <property type="entry name" value="DNA PRIMASE"/>
    <property type="match status" value="1"/>
</dbReference>
<keyword evidence="3 12" id="KW-0808">Transferase</keyword>
<evidence type="ECO:0000256" key="8">
    <source>
        <dbReference type="ARBA" id="ARBA00022833"/>
    </source>
</evidence>
<evidence type="ECO:0000313" key="18">
    <source>
        <dbReference type="Proteomes" id="UP000199200"/>
    </source>
</evidence>
<keyword evidence="2 12" id="KW-0639">Primosome</keyword>
<dbReference type="HAMAP" id="MF_00974">
    <property type="entry name" value="DNA_primase_DnaG"/>
    <property type="match status" value="1"/>
</dbReference>
<evidence type="ECO:0000256" key="7">
    <source>
        <dbReference type="ARBA" id="ARBA00022771"/>
    </source>
</evidence>
<dbReference type="PIRSF" id="PIRSF002811">
    <property type="entry name" value="DnaG"/>
    <property type="match status" value="1"/>
</dbReference>
<dbReference type="Gene3D" id="1.10.860.10">
    <property type="entry name" value="DNAb Helicase, Chain A"/>
    <property type="match status" value="1"/>
</dbReference>
<evidence type="ECO:0000256" key="1">
    <source>
        <dbReference type="ARBA" id="ARBA00022478"/>
    </source>
</evidence>
<evidence type="ECO:0000256" key="15">
    <source>
        <dbReference type="SAM" id="MobiDB-lite"/>
    </source>
</evidence>
<dbReference type="GO" id="GO:0003899">
    <property type="term" value="F:DNA-directed RNA polymerase activity"/>
    <property type="evidence" value="ECO:0007669"/>
    <property type="project" value="UniProtKB-UniRule"/>
</dbReference>
<evidence type="ECO:0000256" key="11">
    <source>
        <dbReference type="ARBA" id="ARBA00023163"/>
    </source>
</evidence>
<dbReference type="Gene3D" id="3.90.980.10">
    <property type="entry name" value="DNA primase, catalytic core, N-terminal domain"/>
    <property type="match status" value="1"/>
</dbReference>
<dbReference type="GO" id="GO:0008270">
    <property type="term" value="F:zinc ion binding"/>
    <property type="evidence" value="ECO:0007669"/>
    <property type="project" value="UniProtKB-UniRule"/>
</dbReference>
<dbReference type="Pfam" id="PF13155">
    <property type="entry name" value="Toprim_2"/>
    <property type="match status" value="1"/>
</dbReference>
<dbReference type="SUPFAM" id="SSF57783">
    <property type="entry name" value="Zinc beta-ribbon"/>
    <property type="match status" value="1"/>
</dbReference>
<evidence type="ECO:0000256" key="13">
    <source>
        <dbReference type="PIRNR" id="PIRNR002811"/>
    </source>
</evidence>